<dbReference type="PANTHER" id="PTHR34406">
    <property type="entry name" value="PROTEIN YCEI"/>
    <property type="match status" value="1"/>
</dbReference>
<evidence type="ECO:0000313" key="2">
    <source>
        <dbReference type="EMBL" id="MDI9865633.1"/>
    </source>
</evidence>
<name>A0ABT6YR61_9BACT</name>
<evidence type="ECO:0000313" key="3">
    <source>
        <dbReference type="Proteomes" id="UP001236569"/>
    </source>
</evidence>
<dbReference type="EMBL" id="JASHID010000010">
    <property type="protein sequence ID" value="MDI9865633.1"/>
    <property type="molecule type" value="Genomic_DNA"/>
</dbReference>
<dbReference type="Gene3D" id="2.40.128.110">
    <property type="entry name" value="Lipid/polyisoprenoid-binding, YceI-like"/>
    <property type="match status" value="1"/>
</dbReference>
<dbReference type="SMART" id="SM00867">
    <property type="entry name" value="YceI"/>
    <property type="match status" value="1"/>
</dbReference>
<dbReference type="PANTHER" id="PTHR34406:SF1">
    <property type="entry name" value="PROTEIN YCEI"/>
    <property type="match status" value="1"/>
</dbReference>
<dbReference type="InterPro" id="IPR036761">
    <property type="entry name" value="TTHA0802/YceI-like_sf"/>
</dbReference>
<dbReference type="SUPFAM" id="SSF101874">
    <property type="entry name" value="YceI-like"/>
    <property type="match status" value="1"/>
</dbReference>
<evidence type="ECO:0000259" key="1">
    <source>
        <dbReference type="SMART" id="SM00867"/>
    </source>
</evidence>
<organism evidence="2 3">
    <name type="scientific">Flectobacillus longus</name>
    <dbReference type="NCBI Taxonomy" id="2984207"/>
    <lineage>
        <taxon>Bacteria</taxon>
        <taxon>Pseudomonadati</taxon>
        <taxon>Bacteroidota</taxon>
        <taxon>Cytophagia</taxon>
        <taxon>Cytophagales</taxon>
        <taxon>Flectobacillaceae</taxon>
        <taxon>Flectobacillus</taxon>
    </lineage>
</organism>
<protein>
    <submittedName>
        <fullName evidence="2">YceI family protein</fullName>
    </submittedName>
</protein>
<dbReference type="Proteomes" id="UP001236569">
    <property type="component" value="Unassembled WGS sequence"/>
</dbReference>
<feature type="domain" description="Lipid/polyisoprenoid-binding YceI-like" evidence="1">
    <location>
        <begin position="13"/>
        <end position="169"/>
    </location>
</feature>
<proteinExistence type="predicted"/>
<dbReference type="InterPro" id="IPR007372">
    <property type="entry name" value="Lipid/polyisoprenoid-bd_YceI"/>
</dbReference>
<comment type="caution">
    <text evidence="2">The sequence shown here is derived from an EMBL/GenBank/DDBJ whole genome shotgun (WGS) entry which is preliminary data.</text>
</comment>
<dbReference type="Pfam" id="PF04264">
    <property type="entry name" value="YceI"/>
    <property type="match status" value="1"/>
</dbReference>
<gene>
    <name evidence="2" type="ORF">QM480_14915</name>
</gene>
<dbReference type="RefSeq" id="WP_283370606.1">
    <property type="nucleotide sequence ID" value="NZ_JASHID010000010.1"/>
</dbReference>
<reference evidence="2 3" key="1">
    <citation type="submission" date="2023-05" db="EMBL/GenBank/DDBJ databases">
        <title>Novel species of genus Flectobacillus isolated from stream in China.</title>
        <authorList>
            <person name="Lu H."/>
        </authorList>
    </citation>
    <scope>NUCLEOTIDE SEQUENCE [LARGE SCALE GENOMIC DNA]</scope>
    <source>
        <strain evidence="2 3">DC10W</strain>
    </source>
</reference>
<sequence length="171" mass="19239">MLLILSHYGFSQNWKLVSNTITFKVKHAFGSTAEGSFQGLNSSIYFDTNQLSKTSMNASLEARTIDTGLGLRDKTLRGTKYFDVEKYPTIRMTCTQVERDAKANEYLGTFEVTIKNKTKSFNIPFTFIQTNNTGQFRATFQINRLDFSIGESSALLGDIVTIFVTLNTIVI</sequence>
<accession>A0ABT6YR61</accession>
<keyword evidence="3" id="KW-1185">Reference proteome</keyword>